<sequence>MINWKSITPATEKKMNEIIDAISKNGNYYPPDDNVNTHAITTLFKLDVVDYFRYSPNGSYLIIKGTKFHEFVFYHPIDYIRKKQLKEHPNWIQKGMNLTKHYGWFVTLVVEAFRALLSK</sequence>
<proteinExistence type="predicted"/>
<dbReference type="Proteomes" id="UP001139226">
    <property type="component" value="Unassembled WGS sequence"/>
</dbReference>
<evidence type="ECO:0000313" key="1">
    <source>
        <dbReference type="EMBL" id="MCH4822991.1"/>
    </source>
</evidence>
<evidence type="ECO:0000313" key="2">
    <source>
        <dbReference type="Proteomes" id="UP001139226"/>
    </source>
</evidence>
<dbReference type="RefSeq" id="WP_240713163.1">
    <property type="nucleotide sequence ID" value="NZ_JAKVTV010000002.1"/>
</dbReference>
<dbReference type="AlphaFoldDB" id="A0A9X1V2R3"/>
<comment type="caution">
    <text evidence="1">The sequence shown here is derived from an EMBL/GenBank/DDBJ whole genome shotgun (WGS) entry which is preliminary data.</text>
</comment>
<organism evidence="1 2">
    <name type="scientific">Christiangramia lutea</name>
    <dbReference type="NCBI Taxonomy" id="1607951"/>
    <lineage>
        <taxon>Bacteria</taxon>
        <taxon>Pseudomonadati</taxon>
        <taxon>Bacteroidota</taxon>
        <taxon>Flavobacteriia</taxon>
        <taxon>Flavobacteriales</taxon>
        <taxon>Flavobacteriaceae</taxon>
        <taxon>Christiangramia</taxon>
    </lineage>
</organism>
<keyword evidence="2" id="KW-1185">Reference proteome</keyword>
<protein>
    <submittedName>
        <fullName evidence="1">Uncharacterized protein</fullName>
    </submittedName>
</protein>
<accession>A0A9X1V2R3</accession>
<gene>
    <name evidence="1" type="ORF">ML462_07370</name>
</gene>
<name>A0A9X1V2R3_9FLAO</name>
<reference evidence="1" key="1">
    <citation type="submission" date="2022-03" db="EMBL/GenBank/DDBJ databases">
        <title>Gramella crocea sp. nov., isolated from activated sludge of a seafood processing plant.</title>
        <authorList>
            <person name="Zhang X."/>
        </authorList>
    </citation>
    <scope>NUCLEOTIDE SEQUENCE</scope>
    <source>
        <strain evidence="1">YJ019</strain>
    </source>
</reference>
<dbReference type="EMBL" id="JAKVTV010000002">
    <property type="protein sequence ID" value="MCH4822991.1"/>
    <property type="molecule type" value="Genomic_DNA"/>
</dbReference>